<reference evidence="2 3" key="1">
    <citation type="journal article" date="2015" name="Genome Announc.">
        <title>Expanding the biotechnology potential of lactobacilli through comparative genomics of 213 strains and associated genera.</title>
        <authorList>
            <person name="Sun Z."/>
            <person name="Harris H.M."/>
            <person name="McCann A."/>
            <person name="Guo C."/>
            <person name="Argimon S."/>
            <person name="Zhang W."/>
            <person name="Yang X."/>
            <person name="Jeffery I.B."/>
            <person name="Cooney J.C."/>
            <person name="Kagawa T.F."/>
            <person name="Liu W."/>
            <person name="Song Y."/>
            <person name="Salvetti E."/>
            <person name="Wrobel A."/>
            <person name="Rasinkangas P."/>
            <person name="Parkhill J."/>
            <person name="Rea M.C."/>
            <person name="O'Sullivan O."/>
            <person name="Ritari J."/>
            <person name="Douillard F.P."/>
            <person name="Paul Ross R."/>
            <person name="Yang R."/>
            <person name="Briner A.E."/>
            <person name="Felis G.E."/>
            <person name="de Vos W.M."/>
            <person name="Barrangou R."/>
            <person name="Klaenhammer T.R."/>
            <person name="Caufield P.W."/>
            <person name="Cui Y."/>
            <person name="Zhang H."/>
            <person name="O'Toole P.W."/>
        </authorList>
    </citation>
    <scope>NUCLEOTIDE SEQUENCE [LARGE SCALE GENOMIC DNA]</scope>
    <source>
        <strain evidence="2 3">DSM 15945</strain>
    </source>
</reference>
<evidence type="ECO:0000256" key="1">
    <source>
        <dbReference type="SAM" id="Phobius"/>
    </source>
</evidence>
<evidence type="ECO:0000313" key="3">
    <source>
        <dbReference type="Proteomes" id="UP000051922"/>
    </source>
</evidence>
<keyword evidence="1" id="KW-0472">Membrane</keyword>
<dbReference type="EMBL" id="AZFJ01000007">
    <property type="protein sequence ID" value="KRL88144.1"/>
    <property type="molecule type" value="Genomic_DNA"/>
</dbReference>
<keyword evidence="3" id="KW-1185">Reference proteome</keyword>
<feature type="transmembrane region" description="Helical" evidence="1">
    <location>
        <begin position="6"/>
        <end position="23"/>
    </location>
</feature>
<feature type="transmembrane region" description="Helical" evidence="1">
    <location>
        <begin position="65"/>
        <end position="83"/>
    </location>
</feature>
<protein>
    <submittedName>
        <fullName evidence="2">Uncharacterized protein</fullName>
    </submittedName>
</protein>
<dbReference type="PATRIC" id="fig|1423783.4.peg.351"/>
<proteinExistence type="predicted"/>
<comment type="caution">
    <text evidence="2">The sequence shown here is derived from an EMBL/GenBank/DDBJ whole genome shotgun (WGS) entry which is preliminary data.</text>
</comment>
<keyword evidence="1" id="KW-1133">Transmembrane helix</keyword>
<sequence length="125" mass="14055">MHNRNFIYSALTFTAFIIFLSWLGPITAKFGQYTWGFWIGVIPLLGMLLILLVPVGNALVPDKDVRGAVLGRMAPFYLVYLVLNTVGHHYIASNGIFAWVITGVLYAAGIVGIWWSEQRPHHEDH</sequence>
<dbReference type="OrthoDB" id="10001008at2"/>
<organism evidence="2 3">
    <name type="scientific">Lacticaseibacillus pantheris DSM 15945 = JCM 12539 = NBRC 106106</name>
    <dbReference type="NCBI Taxonomy" id="1423783"/>
    <lineage>
        <taxon>Bacteria</taxon>
        <taxon>Bacillati</taxon>
        <taxon>Bacillota</taxon>
        <taxon>Bacilli</taxon>
        <taxon>Lactobacillales</taxon>
        <taxon>Lactobacillaceae</taxon>
        <taxon>Lacticaseibacillus</taxon>
    </lineage>
</organism>
<evidence type="ECO:0000313" key="2">
    <source>
        <dbReference type="EMBL" id="KRL88144.1"/>
    </source>
</evidence>
<keyword evidence="1" id="KW-0812">Transmembrane</keyword>
<name>A0A0R1U4H8_9LACO</name>
<dbReference type="AlphaFoldDB" id="A0A0R1U4H8"/>
<dbReference type="Proteomes" id="UP000051922">
    <property type="component" value="Unassembled WGS sequence"/>
</dbReference>
<gene>
    <name evidence="2" type="ORF">FC50_GL000340</name>
</gene>
<dbReference type="STRING" id="1423783.FC50_GL000340"/>
<dbReference type="RefSeq" id="WP_054649461.1">
    <property type="nucleotide sequence ID" value="NZ_AZFJ01000007.1"/>
</dbReference>
<feature type="transmembrane region" description="Helical" evidence="1">
    <location>
        <begin position="95"/>
        <end position="115"/>
    </location>
</feature>
<feature type="transmembrane region" description="Helical" evidence="1">
    <location>
        <begin position="35"/>
        <end position="53"/>
    </location>
</feature>
<accession>A0A0R1U4H8</accession>